<reference evidence="1" key="2">
    <citation type="journal article" date="2022" name="Res Sq">
        <title>Comparative Genomics Reveals Insights into the Divergent Evolution of Astigmatic Mites and Household Pest Adaptations.</title>
        <authorList>
            <person name="Xiong Q."/>
            <person name="Wan A.T.-Y."/>
            <person name="Liu X.-Y."/>
            <person name="Fung C.S.-H."/>
            <person name="Xiao X."/>
            <person name="Malainual N."/>
            <person name="Hou J."/>
            <person name="Wang L."/>
            <person name="Wang M."/>
            <person name="Yang K."/>
            <person name="Cui Y."/>
            <person name="Leung E."/>
            <person name="Nong W."/>
            <person name="Shin S.-K."/>
            <person name="Au S."/>
            <person name="Jeong K.Y."/>
            <person name="Chew F.T."/>
            <person name="Hui J."/>
            <person name="Leung T.F."/>
            <person name="Tungtrongchitr A."/>
            <person name="Zhong N."/>
            <person name="Liu Z."/>
            <person name="Tsui S."/>
        </authorList>
    </citation>
    <scope>NUCLEOTIDE SEQUENCE</scope>
    <source>
        <strain evidence="1">Derf</strain>
        <tissue evidence="1">Whole organism</tissue>
    </source>
</reference>
<organism evidence="1 2">
    <name type="scientific">Dermatophagoides farinae</name>
    <name type="common">American house dust mite</name>
    <dbReference type="NCBI Taxonomy" id="6954"/>
    <lineage>
        <taxon>Eukaryota</taxon>
        <taxon>Metazoa</taxon>
        <taxon>Ecdysozoa</taxon>
        <taxon>Arthropoda</taxon>
        <taxon>Chelicerata</taxon>
        <taxon>Arachnida</taxon>
        <taxon>Acari</taxon>
        <taxon>Acariformes</taxon>
        <taxon>Sarcoptiformes</taxon>
        <taxon>Astigmata</taxon>
        <taxon>Psoroptidia</taxon>
        <taxon>Analgoidea</taxon>
        <taxon>Pyroglyphidae</taxon>
        <taxon>Dermatophagoidinae</taxon>
        <taxon>Dermatophagoides</taxon>
    </lineage>
</organism>
<dbReference type="EMBL" id="ASGP02000004">
    <property type="protein sequence ID" value="KAH9511221.1"/>
    <property type="molecule type" value="Genomic_DNA"/>
</dbReference>
<evidence type="ECO:0000313" key="2">
    <source>
        <dbReference type="Proteomes" id="UP000790347"/>
    </source>
</evidence>
<dbReference type="Proteomes" id="UP000790347">
    <property type="component" value="Unassembled WGS sequence"/>
</dbReference>
<accession>A0A922L2T5</accession>
<name>A0A922L2T5_DERFA</name>
<gene>
    <name evidence="1" type="ORF">DERF_009692</name>
</gene>
<dbReference type="AlphaFoldDB" id="A0A922L2T5"/>
<keyword evidence="2" id="KW-1185">Reference proteome</keyword>
<protein>
    <submittedName>
        <fullName evidence="1">Uncharacterized protein</fullName>
    </submittedName>
</protein>
<proteinExistence type="predicted"/>
<evidence type="ECO:0000313" key="1">
    <source>
        <dbReference type="EMBL" id="KAH9511221.1"/>
    </source>
</evidence>
<sequence>MAQILKSGYPLLNPHFVHVLTVNLMNKLLLPCSCLLYFIHLSPICVAKCSSRFHPFDIVLIR</sequence>
<reference evidence="1" key="1">
    <citation type="submission" date="2013-05" db="EMBL/GenBank/DDBJ databases">
        <authorList>
            <person name="Yim A.K.Y."/>
            <person name="Chan T.F."/>
            <person name="Ji K.M."/>
            <person name="Liu X.Y."/>
            <person name="Zhou J.W."/>
            <person name="Li R.Q."/>
            <person name="Yang K.Y."/>
            <person name="Li J."/>
            <person name="Li M."/>
            <person name="Law P.T.W."/>
            <person name="Wu Y.L."/>
            <person name="Cai Z.L."/>
            <person name="Qin H."/>
            <person name="Bao Y."/>
            <person name="Leung R.K.K."/>
            <person name="Ng P.K.S."/>
            <person name="Zou J."/>
            <person name="Zhong X.J."/>
            <person name="Ran P.X."/>
            <person name="Zhong N.S."/>
            <person name="Liu Z.G."/>
            <person name="Tsui S.K.W."/>
        </authorList>
    </citation>
    <scope>NUCLEOTIDE SEQUENCE</scope>
    <source>
        <strain evidence="1">Derf</strain>
        <tissue evidence="1">Whole organism</tissue>
    </source>
</reference>
<comment type="caution">
    <text evidence="1">The sequence shown here is derived from an EMBL/GenBank/DDBJ whole genome shotgun (WGS) entry which is preliminary data.</text>
</comment>